<keyword evidence="7" id="KW-1185">Reference proteome</keyword>
<dbReference type="InterPro" id="IPR027417">
    <property type="entry name" value="P-loop_NTPase"/>
</dbReference>
<dbReference type="Pfam" id="PF00270">
    <property type="entry name" value="DEAD"/>
    <property type="match status" value="1"/>
</dbReference>
<sequence length="218" mass="24874">MNKNNTNVKKQGRRNKKNINKNVKKIKNATKYKKKLENQQKSKAEKIKVEMVGVSSKNDDIFSPKIAAYLKNKSIAKFYPWQLECLKLILLSPTTLKKDLIFTAPTGSGKSLIAELAILNAIIRDLDDKKLANFDVERRSGDENEKKAIYILPFISIAREKLMEFQVNFRASDLVAEGFFGSYLSGSFDSCHLAIEYSIDLYERHDTEFRIFGPKLAA</sequence>
<dbReference type="InterPro" id="IPR050474">
    <property type="entry name" value="Hel308_SKI2-like"/>
</dbReference>
<keyword evidence="2" id="KW-0378">Hydrolase</keyword>
<dbReference type="Gene3D" id="3.40.50.300">
    <property type="entry name" value="P-loop containing nucleotide triphosphate hydrolases"/>
    <property type="match status" value="1"/>
</dbReference>
<feature type="region of interest" description="Disordered" evidence="5">
    <location>
        <begin position="1"/>
        <end position="24"/>
    </location>
</feature>
<evidence type="ECO:0000313" key="7">
    <source>
        <dbReference type="Proteomes" id="UP000887565"/>
    </source>
</evidence>
<dbReference type="GO" id="GO:0005524">
    <property type="term" value="F:ATP binding"/>
    <property type="evidence" value="ECO:0007669"/>
    <property type="project" value="UniProtKB-KW"/>
</dbReference>
<dbReference type="GO" id="GO:0004386">
    <property type="term" value="F:helicase activity"/>
    <property type="evidence" value="ECO:0007669"/>
    <property type="project" value="UniProtKB-KW"/>
</dbReference>
<dbReference type="GO" id="GO:0003676">
    <property type="term" value="F:nucleic acid binding"/>
    <property type="evidence" value="ECO:0007669"/>
    <property type="project" value="InterPro"/>
</dbReference>
<evidence type="ECO:0000256" key="5">
    <source>
        <dbReference type="SAM" id="MobiDB-lite"/>
    </source>
</evidence>
<evidence type="ECO:0000259" key="6">
    <source>
        <dbReference type="Pfam" id="PF00270"/>
    </source>
</evidence>
<keyword evidence="4" id="KW-0067">ATP-binding</keyword>
<dbReference type="InterPro" id="IPR011545">
    <property type="entry name" value="DEAD/DEAH_box_helicase_dom"/>
</dbReference>
<dbReference type="Proteomes" id="UP000887565">
    <property type="component" value="Unplaced"/>
</dbReference>
<feature type="compositionally biased region" description="Basic residues" evidence="5">
    <location>
        <begin position="10"/>
        <end position="24"/>
    </location>
</feature>
<evidence type="ECO:0000313" key="8">
    <source>
        <dbReference type="WBParaSite" id="nRc.2.0.1.t40014-RA"/>
    </source>
</evidence>
<dbReference type="AlphaFoldDB" id="A0A915KNI5"/>
<reference evidence="8" key="1">
    <citation type="submission" date="2022-11" db="UniProtKB">
        <authorList>
            <consortium name="WormBaseParasite"/>
        </authorList>
    </citation>
    <scope>IDENTIFICATION</scope>
</reference>
<evidence type="ECO:0000256" key="3">
    <source>
        <dbReference type="ARBA" id="ARBA00022806"/>
    </source>
</evidence>
<keyword evidence="1" id="KW-0547">Nucleotide-binding</keyword>
<dbReference type="WBParaSite" id="nRc.2.0.1.t40014-RA">
    <property type="protein sequence ID" value="nRc.2.0.1.t40014-RA"/>
    <property type="gene ID" value="nRc.2.0.1.g40014"/>
</dbReference>
<protein>
    <submittedName>
        <fullName evidence="8">DEAD/DEAH box helicase domain-containing protein</fullName>
    </submittedName>
</protein>
<evidence type="ECO:0000256" key="4">
    <source>
        <dbReference type="ARBA" id="ARBA00022840"/>
    </source>
</evidence>
<dbReference type="PANTHER" id="PTHR47961">
    <property type="entry name" value="DNA POLYMERASE THETA, PUTATIVE (AFU_ORTHOLOGUE AFUA_1G05260)-RELATED"/>
    <property type="match status" value="1"/>
</dbReference>
<dbReference type="SUPFAM" id="SSF52540">
    <property type="entry name" value="P-loop containing nucleoside triphosphate hydrolases"/>
    <property type="match status" value="1"/>
</dbReference>
<dbReference type="GO" id="GO:0016787">
    <property type="term" value="F:hydrolase activity"/>
    <property type="evidence" value="ECO:0007669"/>
    <property type="project" value="UniProtKB-KW"/>
</dbReference>
<proteinExistence type="predicted"/>
<name>A0A915KNI5_ROMCU</name>
<keyword evidence="3" id="KW-0347">Helicase</keyword>
<evidence type="ECO:0000256" key="2">
    <source>
        <dbReference type="ARBA" id="ARBA00022801"/>
    </source>
</evidence>
<organism evidence="7 8">
    <name type="scientific">Romanomermis culicivorax</name>
    <name type="common">Nematode worm</name>
    <dbReference type="NCBI Taxonomy" id="13658"/>
    <lineage>
        <taxon>Eukaryota</taxon>
        <taxon>Metazoa</taxon>
        <taxon>Ecdysozoa</taxon>
        <taxon>Nematoda</taxon>
        <taxon>Enoplea</taxon>
        <taxon>Dorylaimia</taxon>
        <taxon>Mermithida</taxon>
        <taxon>Mermithoidea</taxon>
        <taxon>Mermithidae</taxon>
        <taxon>Romanomermis</taxon>
    </lineage>
</organism>
<feature type="domain" description="DEAD/DEAH-box helicase" evidence="6">
    <location>
        <begin position="80"/>
        <end position="173"/>
    </location>
</feature>
<evidence type="ECO:0000256" key="1">
    <source>
        <dbReference type="ARBA" id="ARBA00022741"/>
    </source>
</evidence>
<dbReference type="PANTHER" id="PTHR47961:SF6">
    <property type="entry name" value="DNA-DIRECTED DNA POLYMERASE"/>
    <property type="match status" value="1"/>
</dbReference>
<accession>A0A915KNI5</accession>